<evidence type="ECO:0000256" key="1">
    <source>
        <dbReference type="SAM" id="Phobius"/>
    </source>
</evidence>
<feature type="transmembrane region" description="Helical" evidence="1">
    <location>
        <begin position="125"/>
        <end position="145"/>
    </location>
</feature>
<feature type="transmembrane region" description="Helical" evidence="1">
    <location>
        <begin position="37"/>
        <end position="55"/>
    </location>
</feature>
<evidence type="ECO:0000313" key="2">
    <source>
        <dbReference type="EMBL" id="KGO92464.1"/>
    </source>
</evidence>
<feature type="transmembrane region" description="Helical" evidence="1">
    <location>
        <begin position="165"/>
        <end position="190"/>
    </location>
</feature>
<evidence type="ECO:0008006" key="4">
    <source>
        <dbReference type="Google" id="ProtNLM"/>
    </source>
</evidence>
<dbReference type="AlphaFoldDB" id="A0A0A2MJI6"/>
<feature type="transmembrane region" description="Helical" evidence="1">
    <location>
        <begin position="75"/>
        <end position="96"/>
    </location>
</feature>
<protein>
    <recommendedName>
        <fullName evidence="4">Beta-carotene 15,15'-monooxygenase</fullName>
    </recommendedName>
</protein>
<evidence type="ECO:0000313" key="3">
    <source>
        <dbReference type="Proteomes" id="UP000030111"/>
    </source>
</evidence>
<sequence length="213" mass="25004">MDELDKLKNHWKQNEPSFPQVSEKEIYGMLHKKSSSIVKWILVISILEFLLQVSLTVLLKDNTNTQSFNTPSIDYLTLPMTLIGYGIILYFVYVFYIRYKKITVTDNVKNLMQSILKTRKAVSTYIYVNLAYVVVSAIVIVFVMFKTDSRVLEAVHKSQEHGNALAFYLTAFLFIFVLVGIFILLVWLFYKLIYGFLLRRLHKNYEELKKLDF</sequence>
<dbReference type="STRING" id="1121898.GCA_000422725_03537"/>
<proteinExistence type="predicted"/>
<keyword evidence="1" id="KW-1133">Transmembrane helix</keyword>
<dbReference type="eggNOG" id="ENOG5031FYV">
    <property type="taxonomic scope" value="Bacteria"/>
</dbReference>
<dbReference type="OrthoDB" id="709028at2"/>
<organism evidence="2 3">
    <name type="scientific">Flavobacterium subsaxonicum WB 4.1-42 = DSM 21790</name>
    <dbReference type="NCBI Taxonomy" id="1121898"/>
    <lineage>
        <taxon>Bacteria</taxon>
        <taxon>Pseudomonadati</taxon>
        <taxon>Bacteroidota</taxon>
        <taxon>Flavobacteriia</taxon>
        <taxon>Flavobacteriales</taxon>
        <taxon>Flavobacteriaceae</taxon>
        <taxon>Flavobacterium</taxon>
    </lineage>
</organism>
<keyword evidence="3" id="KW-1185">Reference proteome</keyword>
<gene>
    <name evidence="2" type="ORF">Q766_11820</name>
</gene>
<accession>A0A0A2MJI6</accession>
<keyword evidence="1" id="KW-0472">Membrane</keyword>
<comment type="caution">
    <text evidence="2">The sequence shown here is derived from an EMBL/GenBank/DDBJ whole genome shotgun (WGS) entry which is preliminary data.</text>
</comment>
<reference evidence="2 3" key="1">
    <citation type="submission" date="2013-09" db="EMBL/GenBank/DDBJ databases">
        <authorList>
            <person name="Zeng Z."/>
            <person name="Chen C."/>
        </authorList>
    </citation>
    <scope>NUCLEOTIDE SEQUENCE [LARGE SCALE GENOMIC DNA]</scope>
    <source>
        <strain evidence="2 3">WB 4.1-42</strain>
    </source>
</reference>
<name>A0A0A2MJI6_9FLAO</name>
<dbReference type="RefSeq" id="WP_026991503.1">
    <property type="nucleotide sequence ID" value="NZ_AUGP01000029.1"/>
</dbReference>
<dbReference type="Proteomes" id="UP000030111">
    <property type="component" value="Unassembled WGS sequence"/>
</dbReference>
<dbReference type="EMBL" id="JRLY01000009">
    <property type="protein sequence ID" value="KGO92464.1"/>
    <property type="molecule type" value="Genomic_DNA"/>
</dbReference>
<keyword evidence="1" id="KW-0812">Transmembrane</keyword>